<dbReference type="AlphaFoldDB" id="A0A067QCN9"/>
<feature type="non-terminal residue" evidence="1">
    <location>
        <position position="494"/>
    </location>
</feature>
<reference evidence="2" key="1">
    <citation type="journal article" date="2014" name="Proc. Natl. Acad. Sci. U.S.A.">
        <title>Extensive sampling of basidiomycete genomes demonstrates inadequacy of the white-rot/brown-rot paradigm for wood decay fungi.</title>
        <authorList>
            <person name="Riley R."/>
            <person name="Salamov A.A."/>
            <person name="Brown D.W."/>
            <person name="Nagy L.G."/>
            <person name="Floudas D."/>
            <person name="Held B.W."/>
            <person name="Levasseur A."/>
            <person name="Lombard V."/>
            <person name="Morin E."/>
            <person name="Otillar R."/>
            <person name="Lindquist E.A."/>
            <person name="Sun H."/>
            <person name="LaButti K.M."/>
            <person name="Schmutz J."/>
            <person name="Jabbour D."/>
            <person name="Luo H."/>
            <person name="Baker S.E."/>
            <person name="Pisabarro A.G."/>
            <person name="Walton J.D."/>
            <person name="Blanchette R.A."/>
            <person name="Henrissat B."/>
            <person name="Martin F."/>
            <person name="Cullen D."/>
            <person name="Hibbett D.S."/>
            <person name="Grigoriev I.V."/>
        </authorList>
    </citation>
    <scope>NUCLEOTIDE SEQUENCE [LARGE SCALE GENOMIC DNA]</scope>
    <source>
        <strain evidence="2">MUCL 33604</strain>
    </source>
</reference>
<evidence type="ECO:0000313" key="2">
    <source>
        <dbReference type="Proteomes" id="UP000027265"/>
    </source>
</evidence>
<dbReference type="EMBL" id="KL197709">
    <property type="protein sequence ID" value="KDQ63910.1"/>
    <property type="molecule type" value="Genomic_DNA"/>
</dbReference>
<proteinExistence type="predicted"/>
<dbReference type="InterPro" id="IPR032675">
    <property type="entry name" value="LRR_dom_sf"/>
</dbReference>
<dbReference type="Gene3D" id="3.80.10.10">
    <property type="entry name" value="Ribonuclease Inhibitor"/>
    <property type="match status" value="1"/>
</dbReference>
<gene>
    <name evidence="1" type="ORF">JAAARDRAFT_27577</name>
</gene>
<dbReference type="Gene3D" id="1.20.1280.50">
    <property type="match status" value="1"/>
</dbReference>
<accession>A0A067QCN9</accession>
<name>A0A067QCN9_9AGAM</name>
<sequence length="494" mass="55524">MPSNIDSLPDKVLGAIISVGQKACVGEKDYTFGLRTSHVSRRWRRVSVESPVLWKTIHLRAPLTSSHNLALLQIERCGTIPLEFVLDVQKSGSHQIPFITEFVVSRIEHCATLSITVRDFSDLRTVLGGIDKAQRAPRLQLVEIVNLDHMQNTEYLPNFLDGRTPSLHLKLDQVTPFWKTPSLLVCGLHTLEVGRVYFFMTKHAYEIRPFFASLTTLRRLILHSSILLDYDKPNPLIDIPSLRSLELIESTGMHQVLRQAACFATPALETLVMRDGEQPFSFRLNDDGDSGWLEFVNSLKVDNPRYPILKNLTLSRIDTTVIEPYFMKGFPKLETLTLIDVDADPIVQILDPTTPGRSFVPASFQSFLRTASLLRSSDTTQNSQPEENVLWPSLTSLTLDGDVTKEVLSKVMGGLQSRGRPITHLALTDRTALSLELEGGGFCTELGMRVQLLPNFREPEALMKRNIPKGDGDGPFEEVDMAYYSDESFDDPYP</sequence>
<protein>
    <submittedName>
        <fullName evidence="1">Uncharacterized protein</fullName>
    </submittedName>
</protein>
<dbReference type="STRING" id="933084.A0A067QCN9"/>
<dbReference type="SUPFAM" id="SSF52047">
    <property type="entry name" value="RNI-like"/>
    <property type="match status" value="1"/>
</dbReference>
<evidence type="ECO:0000313" key="1">
    <source>
        <dbReference type="EMBL" id="KDQ63910.1"/>
    </source>
</evidence>
<dbReference type="Proteomes" id="UP000027265">
    <property type="component" value="Unassembled WGS sequence"/>
</dbReference>
<organism evidence="1 2">
    <name type="scientific">Jaapia argillacea MUCL 33604</name>
    <dbReference type="NCBI Taxonomy" id="933084"/>
    <lineage>
        <taxon>Eukaryota</taxon>
        <taxon>Fungi</taxon>
        <taxon>Dikarya</taxon>
        <taxon>Basidiomycota</taxon>
        <taxon>Agaricomycotina</taxon>
        <taxon>Agaricomycetes</taxon>
        <taxon>Agaricomycetidae</taxon>
        <taxon>Jaapiales</taxon>
        <taxon>Jaapiaceae</taxon>
        <taxon>Jaapia</taxon>
    </lineage>
</organism>
<dbReference type="InParanoid" id="A0A067QCN9"/>
<keyword evidence="2" id="KW-1185">Reference proteome</keyword>
<dbReference type="HOGENOM" id="CLU_020999_3_3_1"/>